<dbReference type="EMBL" id="LT635756">
    <property type="protein sequence ID" value="SGZ46324.1"/>
    <property type="molecule type" value="Genomic_DNA"/>
</dbReference>
<sequence>MSQELQEEIDAIEAIYPESVQSLASEIFNFTIPNHEEVSIQVSFPAKYPDEKPNLIQVFTRNTILYPDNKYIEEHVLQIMDQIYNEGEVLVFELLGEVDQFLEQYELEHAEEIQKLNEKIEQLHVQEAQMREKQKREAKKAPAPVSEAREIDYTKGWIQSDPIVDRGSTFIAYAREVESVEEARHYFDLLTLDRKISRSAHNMNTWRIKGAKGVSYQDCDDDGETAAGLRMLHLLTIMDVWNVMVVVSRWFGGTHLGPDRFKHINAATRDVLIKGGFYDDSSKKKK</sequence>
<accession>A0A1L0CSJ5</accession>
<dbReference type="InterPro" id="IPR023582">
    <property type="entry name" value="Impact"/>
</dbReference>
<keyword evidence="10" id="KW-1185">Reference proteome</keyword>
<dbReference type="InterPro" id="IPR020569">
    <property type="entry name" value="UPF0029_Impact_CS"/>
</dbReference>
<dbReference type="Proteomes" id="UP000182334">
    <property type="component" value="Chromosome I"/>
</dbReference>
<feature type="coiled-coil region" evidence="7">
    <location>
        <begin position="102"/>
        <end position="136"/>
    </location>
</feature>
<keyword evidence="6" id="KW-0346">Stress response</keyword>
<evidence type="ECO:0000256" key="6">
    <source>
        <dbReference type="ARBA" id="ARBA00023016"/>
    </source>
</evidence>
<dbReference type="AlphaFoldDB" id="A0A1L0CSJ5"/>
<dbReference type="InterPro" id="IPR001498">
    <property type="entry name" value="Impact_N"/>
</dbReference>
<name>A0A1L0CSJ5_9ASCO</name>
<keyword evidence="4" id="KW-0678">Repressor</keyword>
<organism evidence="9 10">
    <name type="scientific">Sungouiella intermedia</name>
    <dbReference type="NCBI Taxonomy" id="45354"/>
    <lineage>
        <taxon>Eukaryota</taxon>
        <taxon>Fungi</taxon>
        <taxon>Dikarya</taxon>
        <taxon>Ascomycota</taxon>
        <taxon>Saccharomycotina</taxon>
        <taxon>Pichiomycetes</taxon>
        <taxon>Metschnikowiaceae</taxon>
        <taxon>Sungouiella</taxon>
    </lineage>
</organism>
<dbReference type="Gene3D" id="3.30.230.30">
    <property type="entry name" value="Impact, N-terminal domain"/>
    <property type="match status" value="1"/>
</dbReference>
<comment type="subcellular location">
    <subcellularLocation>
        <location evidence="1">Cytoplasm</location>
    </subcellularLocation>
</comment>
<dbReference type="PROSITE" id="PS50908">
    <property type="entry name" value="RWD"/>
    <property type="match status" value="1"/>
</dbReference>
<dbReference type="SUPFAM" id="SSF54211">
    <property type="entry name" value="Ribosomal protein S5 domain 2-like"/>
    <property type="match status" value="1"/>
</dbReference>
<reference evidence="9" key="1">
    <citation type="submission" date="2016-10" db="EMBL/GenBank/DDBJ databases">
        <authorList>
            <person name="de Groot N.N."/>
        </authorList>
    </citation>
    <scope>NUCLEOTIDE SEQUENCE [LARGE SCALE GENOMIC DNA]</scope>
    <source>
        <strain evidence="9">CBS 141442</strain>
    </source>
</reference>
<dbReference type="PANTHER" id="PTHR16301">
    <property type="entry name" value="IMPACT-RELATED"/>
    <property type="match status" value="1"/>
</dbReference>
<dbReference type="Pfam" id="PF05773">
    <property type="entry name" value="RWD"/>
    <property type="match status" value="1"/>
</dbReference>
<dbReference type="InterPro" id="IPR020568">
    <property type="entry name" value="Ribosomal_Su5_D2-typ_SF"/>
</dbReference>
<dbReference type="Gene3D" id="3.10.110.10">
    <property type="entry name" value="Ubiquitin Conjugating Enzyme"/>
    <property type="match status" value="1"/>
</dbReference>
<dbReference type="OrthoDB" id="69641at2759"/>
<dbReference type="STRING" id="45354.A0A1L0CSJ5"/>
<evidence type="ECO:0000313" key="9">
    <source>
        <dbReference type="EMBL" id="SGZ46324.1"/>
    </source>
</evidence>
<dbReference type="PROSITE" id="PS00910">
    <property type="entry name" value="UPF0029"/>
    <property type="match status" value="1"/>
</dbReference>
<evidence type="ECO:0000256" key="4">
    <source>
        <dbReference type="ARBA" id="ARBA00022491"/>
    </source>
</evidence>
<keyword evidence="5" id="KW-0810">Translation regulation</keyword>
<dbReference type="InterPro" id="IPR006575">
    <property type="entry name" value="RWD_dom"/>
</dbReference>
<dbReference type="GO" id="GO:0006446">
    <property type="term" value="P:regulation of translational initiation"/>
    <property type="evidence" value="ECO:0007669"/>
    <property type="project" value="TreeGrafter"/>
</dbReference>
<protein>
    <submittedName>
        <fullName evidence="9">CIC11C00000005381</fullName>
    </submittedName>
</protein>
<dbReference type="Pfam" id="PF01205">
    <property type="entry name" value="Impact_N"/>
    <property type="match status" value="1"/>
</dbReference>
<evidence type="ECO:0000256" key="2">
    <source>
        <dbReference type="ARBA" id="ARBA00007665"/>
    </source>
</evidence>
<dbReference type="SMART" id="SM00591">
    <property type="entry name" value="RWD"/>
    <property type="match status" value="1"/>
</dbReference>
<dbReference type="SUPFAM" id="SSF54495">
    <property type="entry name" value="UBC-like"/>
    <property type="match status" value="1"/>
</dbReference>
<evidence type="ECO:0000259" key="8">
    <source>
        <dbReference type="PROSITE" id="PS50908"/>
    </source>
</evidence>
<proteinExistence type="inferred from homology"/>
<evidence type="ECO:0000256" key="5">
    <source>
        <dbReference type="ARBA" id="ARBA00022845"/>
    </source>
</evidence>
<dbReference type="PANTHER" id="PTHR16301:SF25">
    <property type="entry name" value="PROTEIN IMPACT"/>
    <property type="match status" value="1"/>
</dbReference>
<gene>
    <name evidence="9" type="ORF">SAMEA4029010_CIC11G00000005381</name>
</gene>
<dbReference type="InterPro" id="IPR016135">
    <property type="entry name" value="UBQ-conjugating_enzyme/RWD"/>
</dbReference>
<evidence type="ECO:0000256" key="1">
    <source>
        <dbReference type="ARBA" id="ARBA00004496"/>
    </source>
</evidence>
<keyword evidence="7" id="KW-0175">Coiled coil</keyword>
<feature type="domain" description="RWD" evidence="8">
    <location>
        <begin position="7"/>
        <end position="105"/>
    </location>
</feature>
<evidence type="ECO:0000313" key="10">
    <source>
        <dbReference type="Proteomes" id="UP000182334"/>
    </source>
</evidence>
<dbReference type="GO" id="GO:0140469">
    <property type="term" value="P:GCN2-mediated signaling"/>
    <property type="evidence" value="ECO:0007669"/>
    <property type="project" value="TreeGrafter"/>
</dbReference>
<dbReference type="GO" id="GO:0005737">
    <property type="term" value="C:cytoplasm"/>
    <property type="evidence" value="ECO:0007669"/>
    <property type="project" value="UniProtKB-SubCell"/>
</dbReference>
<dbReference type="InterPro" id="IPR036956">
    <property type="entry name" value="Impact_N_sf"/>
</dbReference>
<comment type="similarity">
    <text evidence="2">Belongs to the IMPACT family.</text>
</comment>
<keyword evidence="3" id="KW-0963">Cytoplasm</keyword>
<evidence type="ECO:0000256" key="7">
    <source>
        <dbReference type="SAM" id="Coils"/>
    </source>
</evidence>
<dbReference type="CDD" id="cd23822">
    <property type="entry name" value="RWD_ScYIH1-like"/>
    <property type="match status" value="1"/>
</dbReference>
<evidence type="ECO:0000256" key="3">
    <source>
        <dbReference type="ARBA" id="ARBA00022490"/>
    </source>
</evidence>